<dbReference type="Gene3D" id="2.180.10.10">
    <property type="entry name" value="RHS repeat-associated core"/>
    <property type="match status" value="1"/>
</dbReference>
<dbReference type="InterPro" id="IPR031325">
    <property type="entry name" value="RHS_repeat"/>
</dbReference>
<accession>A0A2S6YZD2</accession>
<evidence type="ECO:0000313" key="1">
    <source>
        <dbReference type="EMBL" id="PPT73342.1"/>
    </source>
</evidence>
<dbReference type="EMBL" id="MIGX01000275">
    <property type="protein sequence ID" value="PPT73342.1"/>
    <property type="molecule type" value="Genomic_DNA"/>
</dbReference>
<proteinExistence type="predicted"/>
<keyword evidence="2" id="KW-1185">Reference proteome</keyword>
<gene>
    <name evidence="1" type="ORF">XthCFBP4691_20310</name>
</gene>
<reference evidence="1 2" key="1">
    <citation type="submission" date="2016-08" db="EMBL/GenBank/DDBJ databases">
        <title>Evolution of the type three secretion system and type three effector repertoires in Xanthomonas.</title>
        <authorList>
            <person name="Merda D."/>
            <person name="Briand M."/>
            <person name="Bosis E."/>
            <person name="Rousseau C."/>
            <person name="Portier P."/>
            <person name="Jacques M.-A."/>
            <person name="Fischer-Le Saux M."/>
        </authorList>
    </citation>
    <scope>NUCLEOTIDE SEQUENCE [LARGE SCALE GENOMIC DNA]</scope>
    <source>
        <strain evidence="1 2">CFBP 4691</strain>
    </source>
</reference>
<organism evidence="1 2">
    <name type="scientific">Xanthomonas theicola</name>
    <dbReference type="NCBI Taxonomy" id="56464"/>
    <lineage>
        <taxon>Bacteria</taxon>
        <taxon>Pseudomonadati</taxon>
        <taxon>Pseudomonadota</taxon>
        <taxon>Gammaproteobacteria</taxon>
        <taxon>Lysobacterales</taxon>
        <taxon>Lysobacteraceae</taxon>
        <taxon>Xanthomonas</taxon>
    </lineage>
</organism>
<comment type="caution">
    <text evidence="1">The sequence shown here is derived from an EMBL/GenBank/DDBJ whole genome shotgun (WGS) entry which is preliminary data.</text>
</comment>
<evidence type="ECO:0000313" key="2">
    <source>
        <dbReference type="Proteomes" id="UP000239898"/>
    </source>
</evidence>
<sequence length="62" mass="7040">MARPEAYPCVSVRCVERWSYDALGRVTAYTDRRDRVTRYAYRARSAMPTMPWAVAPGPASLS</sequence>
<evidence type="ECO:0008006" key="3">
    <source>
        <dbReference type="Google" id="ProtNLM"/>
    </source>
</evidence>
<dbReference type="Pfam" id="PF05593">
    <property type="entry name" value="RHS_repeat"/>
    <property type="match status" value="1"/>
</dbReference>
<dbReference type="AlphaFoldDB" id="A0A2S6YZD2"/>
<dbReference type="InterPro" id="IPR006530">
    <property type="entry name" value="YD"/>
</dbReference>
<dbReference type="NCBIfam" id="TIGR01643">
    <property type="entry name" value="YD_repeat_2x"/>
    <property type="match status" value="1"/>
</dbReference>
<protein>
    <recommendedName>
        <fullName evidence="3">RHS repeat protein</fullName>
    </recommendedName>
</protein>
<name>A0A2S6YZD2_9XANT</name>
<dbReference type="Proteomes" id="UP000239898">
    <property type="component" value="Unassembled WGS sequence"/>
</dbReference>